<keyword evidence="2" id="KW-1185">Reference proteome</keyword>
<evidence type="ECO:0000313" key="2">
    <source>
        <dbReference type="Proteomes" id="UP000006671"/>
    </source>
</evidence>
<dbReference type="EMBL" id="GG738850">
    <property type="protein sequence ID" value="EFC48572.1"/>
    <property type="molecule type" value="Genomic_DNA"/>
</dbReference>
<reference evidence="1 2" key="1">
    <citation type="journal article" date="2010" name="Cell">
        <title>The genome of Naegleria gruberi illuminates early eukaryotic versatility.</title>
        <authorList>
            <person name="Fritz-Laylin L.K."/>
            <person name="Prochnik S.E."/>
            <person name="Ginger M.L."/>
            <person name="Dacks J.B."/>
            <person name="Carpenter M.L."/>
            <person name="Field M.C."/>
            <person name="Kuo A."/>
            <person name="Paredez A."/>
            <person name="Chapman J."/>
            <person name="Pham J."/>
            <person name="Shu S."/>
            <person name="Neupane R."/>
            <person name="Cipriano M."/>
            <person name="Mancuso J."/>
            <person name="Tu H."/>
            <person name="Salamov A."/>
            <person name="Lindquist E."/>
            <person name="Shapiro H."/>
            <person name="Lucas S."/>
            <person name="Grigoriev I.V."/>
            <person name="Cande W.Z."/>
            <person name="Fulton C."/>
            <person name="Rokhsar D.S."/>
            <person name="Dawson S.C."/>
        </authorList>
    </citation>
    <scope>NUCLEOTIDE SEQUENCE [LARGE SCALE GENOMIC DNA]</scope>
    <source>
        <strain evidence="1 2">NEG-M</strain>
    </source>
</reference>
<accession>D2V354</accession>
<dbReference type="VEuPathDB" id="AmoebaDB:NAEGRDRAFT_46323"/>
<dbReference type="InParanoid" id="D2V354"/>
<proteinExistence type="predicted"/>
<gene>
    <name evidence="1" type="ORF">NAEGRDRAFT_46323</name>
</gene>
<evidence type="ECO:0000313" key="1">
    <source>
        <dbReference type="EMBL" id="EFC48572.1"/>
    </source>
</evidence>
<organism evidence="2">
    <name type="scientific">Naegleria gruberi</name>
    <name type="common">Amoeba</name>
    <dbReference type="NCBI Taxonomy" id="5762"/>
    <lineage>
        <taxon>Eukaryota</taxon>
        <taxon>Discoba</taxon>
        <taxon>Heterolobosea</taxon>
        <taxon>Tetramitia</taxon>
        <taxon>Eutetramitia</taxon>
        <taxon>Vahlkampfiidae</taxon>
        <taxon>Naegleria</taxon>
    </lineage>
</organism>
<name>D2V354_NAEGR</name>
<protein>
    <submittedName>
        <fullName evidence="1">Predicted protein</fullName>
    </submittedName>
</protein>
<sequence length="284" mass="32920">MKRFLNTSLLPSSRSTPRNVKGINMSKSNTLKSCKKHFIETYNPFNVKSTITRSFSINQLNRFSQQNNFPRTTFITIRTTCALCGHEGQFDQVTSTSSFGNCDLDMRPAPLARHTLVDEVQECESCGFVNQSVGKCENIEEMKNIVKSDKYQEALKDDNSFLLYALIKEEEQNYLACAWSYVKSAWIFDDRNENDKASISRRRAIEFFEKSTTCLTLEQKMLIVDLYRRTSQFDKASNLANDLLKNEKIDSKFLIGILEYQKDLCRYKDVDCHVSPDENKIFFR</sequence>
<dbReference type="GeneID" id="8852437"/>
<dbReference type="KEGG" id="ngr:NAEGRDRAFT_46323"/>
<dbReference type="RefSeq" id="XP_002681316.1">
    <property type="nucleotide sequence ID" value="XM_002681270.1"/>
</dbReference>
<dbReference type="AlphaFoldDB" id="D2V354"/>
<dbReference type="Proteomes" id="UP000006671">
    <property type="component" value="Unassembled WGS sequence"/>
</dbReference>